<dbReference type="PANTHER" id="PTHR33048:SF47">
    <property type="entry name" value="INTEGRAL MEMBRANE PROTEIN-RELATED"/>
    <property type="match status" value="1"/>
</dbReference>
<dbReference type="InterPro" id="IPR052337">
    <property type="entry name" value="SAT4-like"/>
</dbReference>
<dbReference type="EMBL" id="MU251679">
    <property type="protein sequence ID" value="KAG9230371.1"/>
    <property type="molecule type" value="Genomic_DNA"/>
</dbReference>
<keyword evidence="4 6" id="KW-0472">Membrane</keyword>
<evidence type="ECO:0000256" key="6">
    <source>
        <dbReference type="SAM" id="Phobius"/>
    </source>
</evidence>
<gene>
    <name evidence="8" type="ORF">BJ875DRAFT_158403</name>
</gene>
<feature type="domain" description="Rhodopsin" evidence="7">
    <location>
        <begin position="10"/>
        <end position="258"/>
    </location>
</feature>
<proteinExistence type="inferred from homology"/>
<dbReference type="GO" id="GO:0016020">
    <property type="term" value="C:membrane"/>
    <property type="evidence" value="ECO:0007669"/>
    <property type="project" value="UniProtKB-SubCell"/>
</dbReference>
<dbReference type="PANTHER" id="PTHR33048">
    <property type="entry name" value="PTH11-LIKE INTEGRAL MEMBRANE PROTEIN (AFU_ORTHOLOGUE AFUA_5G11245)"/>
    <property type="match status" value="1"/>
</dbReference>
<evidence type="ECO:0000259" key="7">
    <source>
        <dbReference type="Pfam" id="PF20684"/>
    </source>
</evidence>
<evidence type="ECO:0000256" key="5">
    <source>
        <dbReference type="ARBA" id="ARBA00038359"/>
    </source>
</evidence>
<dbReference type="InterPro" id="IPR049326">
    <property type="entry name" value="Rhodopsin_dom_fungi"/>
</dbReference>
<sequence>MAISLLFVSARLAIRIHTFGRLWFDDLFVVIGWLLILATAVIWNFAHRQMYLSSKVTSGELSPFNYPDIISDGEHYLRSSAAVLILFYSSLAAIKLSFLLFFKRLLIGVNNRLLVVQWWVVFAITIITWIASLADNPYECLTPSFVDIAIVCSKKSTNDHIRVIYIVNCVMDVVTDILILTIPTAILWNARITMRHRLALVGLFGLTVATMTIAIIRVAVVLAASTQIFDVSWLYTWSAIEPPVAVITSCLVSFRALFIKSDANSRPSGQYIRSGKYSVRGWRTLLKRNKNKDVALKDLSGGESSQGSRVLASGGFGTASSEQIFAYEQQKQAQRSSDNV</sequence>
<evidence type="ECO:0000313" key="8">
    <source>
        <dbReference type="EMBL" id="KAG9230371.1"/>
    </source>
</evidence>
<comment type="caution">
    <text evidence="8">The sequence shown here is derived from an EMBL/GenBank/DDBJ whole genome shotgun (WGS) entry which is preliminary data.</text>
</comment>
<keyword evidence="3 6" id="KW-1133">Transmembrane helix</keyword>
<accession>A0A9P8C2W4</accession>
<keyword evidence="2 6" id="KW-0812">Transmembrane</keyword>
<evidence type="ECO:0000313" key="9">
    <source>
        <dbReference type="Proteomes" id="UP000824998"/>
    </source>
</evidence>
<reference evidence="8" key="1">
    <citation type="journal article" date="2021" name="IMA Fungus">
        <title>Genomic characterization of three marine fungi, including Emericellopsis atlantica sp. nov. with signatures of a generalist lifestyle and marine biomass degradation.</title>
        <authorList>
            <person name="Hagestad O.C."/>
            <person name="Hou L."/>
            <person name="Andersen J.H."/>
            <person name="Hansen E.H."/>
            <person name="Altermark B."/>
            <person name="Li C."/>
            <person name="Kuhnert E."/>
            <person name="Cox R.J."/>
            <person name="Crous P.W."/>
            <person name="Spatafora J.W."/>
            <person name="Lail K."/>
            <person name="Amirebrahimi M."/>
            <person name="Lipzen A."/>
            <person name="Pangilinan J."/>
            <person name="Andreopoulos W."/>
            <person name="Hayes R.D."/>
            <person name="Ng V."/>
            <person name="Grigoriev I.V."/>
            <person name="Jackson S.A."/>
            <person name="Sutton T.D.S."/>
            <person name="Dobson A.D.W."/>
            <person name="Rama T."/>
        </authorList>
    </citation>
    <scope>NUCLEOTIDE SEQUENCE</scope>
    <source>
        <strain evidence="8">TRa018bII</strain>
    </source>
</reference>
<dbReference type="Proteomes" id="UP000824998">
    <property type="component" value="Unassembled WGS sequence"/>
</dbReference>
<feature type="transmembrane region" description="Helical" evidence="6">
    <location>
        <begin position="234"/>
        <end position="258"/>
    </location>
</feature>
<feature type="transmembrane region" description="Helical" evidence="6">
    <location>
        <begin position="114"/>
        <end position="134"/>
    </location>
</feature>
<dbReference type="AlphaFoldDB" id="A0A9P8C2W4"/>
<feature type="transmembrane region" description="Helical" evidence="6">
    <location>
        <begin position="200"/>
        <end position="222"/>
    </location>
</feature>
<feature type="transmembrane region" description="Helical" evidence="6">
    <location>
        <begin position="163"/>
        <end position="188"/>
    </location>
</feature>
<keyword evidence="9" id="KW-1185">Reference proteome</keyword>
<feature type="transmembrane region" description="Helical" evidence="6">
    <location>
        <begin position="81"/>
        <end position="102"/>
    </location>
</feature>
<evidence type="ECO:0000256" key="3">
    <source>
        <dbReference type="ARBA" id="ARBA00022989"/>
    </source>
</evidence>
<evidence type="ECO:0000256" key="2">
    <source>
        <dbReference type="ARBA" id="ARBA00022692"/>
    </source>
</evidence>
<dbReference type="OrthoDB" id="444631at2759"/>
<protein>
    <recommendedName>
        <fullName evidence="7">Rhodopsin domain-containing protein</fullName>
    </recommendedName>
</protein>
<organism evidence="8 9">
    <name type="scientific">Amylocarpus encephaloides</name>
    <dbReference type="NCBI Taxonomy" id="45428"/>
    <lineage>
        <taxon>Eukaryota</taxon>
        <taxon>Fungi</taxon>
        <taxon>Dikarya</taxon>
        <taxon>Ascomycota</taxon>
        <taxon>Pezizomycotina</taxon>
        <taxon>Leotiomycetes</taxon>
        <taxon>Helotiales</taxon>
        <taxon>Helotiales incertae sedis</taxon>
        <taxon>Amylocarpus</taxon>
    </lineage>
</organism>
<comment type="similarity">
    <text evidence="5">Belongs to the SAT4 family.</text>
</comment>
<dbReference type="Pfam" id="PF20684">
    <property type="entry name" value="Fung_rhodopsin"/>
    <property type="match status" value="1"/>
</dbReference>
<evidence type="ECO:0000256" key="1">
    <source>
        <dbReference type="ARBA" id="ARBA00004141"/>
    </source>
</evidence>
<evidence type="ECO:0000256" key="4">
    <source>
        <dbReference type="ARBA" id="ARBA00023136"/>
    </source>
</evidence>
<comment type="subcellular location">
    <subcellularLocation>
        <location evidence="1">Membrane</location>
        <topology evidence="1">Multi-pass membrane protein</topology>
    </subcellularLocation>
</comment>
<name>A0A9P8C2W4_9HELO</name>
<feature type="transmembrane region" description="Helical" evidence="6">
    <location>
        <begin position="27"/>
        <end position="46"/>
    </location>
</feature>